<proteinExistence type="predicted"/>
<dbReference type="AlphaFoldDB" id="A0AAN8QH17"/>
<dbReference type="EMBL" id="JAGTTL010000023">
    <property type="protein sequence ID" value="KAK6304535.1"/>
    <property type="molecule type" value="Genomic_DNA"/>
</dbReference>
<reference evidence="1 2" key="1">
    <citation type="submission" date="2021-04" db="EMBL/GenBank/DDBJ databases">
        <authorList>
            <person name="De Guttry C."/>
            <person name="Zahm M."/>
            <person name="Klopp C."/>
            <person name="Cabau C."/>
            <person name="Louis A."/>
            <person name="Berthelot C."/>
            <person name="Parey E."/>
            <person name="Roest Crollius H."/>
            <person name="Montfort J."/>
            <person name="Robinson-Rechavi M."/>
            <person name="Bucao C."/>
            <person name="Bouchez O."/>
            <person name="Gislard M."/>
            <person name="Lluch J."/>
            <person name="Milhes M."/>
            <person name="Lampietro C."/>
            <person name="Lopez Roques C."/>
            <person name="Donnadieu C."/>
            <person name="Braasch I."/>
            <person name="Desvignes T."/>
            <person name="Postlethwait J."/>
            <person name="Bobe J."/>
            <person name="Wedekind C."/>
            <person name="Guiguen Y."/>
        </authorList>
    </citation>
    <scope>NUCLEOTIDE SEQUENCE [LARGE SCALE GENOMIC DNA]</scope>
    <source>
        <strain evidence="1">Cs_M1</strain>
        <tissue evidence="1">Blood</tissue>
    </source>
</reference>
<keyword evidence="2" id="KW-1185">Reference proteome</keyword>
<gene>
    <name evidence="1" type="ORF">J4Q44_G00251210</name>
</gene>
<organism evidence="1 2">
    <name type="scientific">Coregonus suidteri</name>
    <dbReference type="NCBI Taxonomy" id="861788"/>
    <lineage>
        <taxon>Eukaryota</taxon>
        <taxon>Metazoa</taxon>
        <taxon>Chordata</taxon>
        <taxon>Craniata</taxon>
        <taxon>Vertebrata</taxon>
        <taxon>Euteleostomi</taxon>
        <taxon>Actinopterygii</taxon>
        <taxon>Neopterygii</taxon>
        <taxon>Teleostei</taxon>
        <taxon>Protacanthopterygii</taxon>
        <taxon>Salmoniformes</taxon>
        <taxon>Salmonidae</taxon>
        <taxon>Coregoninae</taxon>
        <taxon>Coregonus</taxon>
    </lineage>
</organism>
<name>A0AAN8QH17_9TELE</name>
<evidence type="ECO:0000313" key="1">
    <source>
        <dbReference type="EMBL" id="KAK6304535.1"/>
    </source>
</evidence>
<accession>A0AAN8QH17</accession>
<dbReference type="Proteomes" id="UP001356427">
    <property type="component" value="Unassembled WGS sequence"/>
</dbReference>
<protein>
    <submittedName>
        <fullName evidence="1">Uncharacterized protein</fullName>
    </submittedName>
</protein>
<evidence type="ECO:0000313" key="2">
    <source>
        <dbReference type="Proteomes" id="UP001356427"/>
    </source>
</evidence>
<comment type="caution">
    <text evidence="1">The sequence shown here is derived from an EMBL/GenBank/DDBJ whole genome shotgun (WGS) entry which is preliminary data.</text>
</comment>
<sequence>MKCSCLKMQPQFDVARNRSAEFLKENNKLSGLLRMVESSVADLQSLLTYHQVLVEDTMKDNSIQHKM</sequence>